<feature type="transmembrane region" description="Helical" evidence="1">
    <location>
        <begin position="6"/>
        <end position="25"/>
    </location>
</feature>
<organism evidence="2 3">
    <name type="scientific">Fictibacillus iocasae</name>
    <dbReference type="NCBI Taxonomy" id="2715437"/>
    <lineage>
        <taxon>Bacteria</taxon>
        <taxon>Bacillati</taxon>
        <taxon>Bacillota</taxon>
        <taxon>Bacilli</taxon>
        <taxon>Bacillales</taxon>
        <taxon>Fictibacillaceae</taxon>
        <taxon>Fictibacillus</taxon>
    </lineage>
</organism>
<dbReference type="RefSeq" id="WP_379748046.1">
    <property type="nucleotide sequence ID" value="NZ_JBHTCP010000013.1"/>
</dbReference>
<name>A0ABW2NQ89_9BACL</name>
<keyword evidence="1" id="KW-0812">Transmembrane</keyword>
<comment type="caution">
    <text evidence="2">The sequence shown here is derived from an EMBL/GenBank/DDBJ whole genome shotgun (WGS) entry which is preliminary data.</text>
</comment>
<keyword evidence="1" id="KW-1133">Transmembrane helix</keyword>
<keyword evidence="3" id="KW-1185">Reference proteome</keyword>
<accession>A0ABW2NQ89</accession>
<evidence type="ECO:0000256" key="1">
    <source>
        <dbReference type="SAM" id="Phobius"/>
    </source>
</evidence>
<protein>
    <submittedName>
        <fullName evidence="2">Uncharacterized protein</fullName>
    </submittedName>
</protein>
<feature type="transmembrane region" description="Helical" evidence="1">
    <location>
        <begin position="32"/>
        <end position="52"/>
    </location>
</feature>
<proteinExistence type="predicted"/>
<evidence type="ECO:0000313" key="2">
    <source>
        <dbReference type="EMBL" id="MFC7371459.1"/>
    </source>
</evidence>
<dbReference type="Proteomes" id="UP001596549">
    <property type="component" value="Unassembled WGS sequence"/>
</dbReference>
<keyword evidence="1" id="KW-0472">Membrane</keyword>
<dbReference type="EMBL" id="JBHTCP010000013">
    <property type="protein sequence ID" value="MFC7371459.1"/>
    <property type="molecule type" value="Genomic_DNA"/>
</dbReference>
<sequence length="55" mass="6251">MPFSMTAIWILFGAMVLILVLTSIIRFILPNWLATLISTFLVFAALASWFQMLES</sequence>
<evidence type="ECO:0000313" key="3">
    <source>
        <dbReference type="Proteomes" id="UP001596549"/>
    </source>
</evidence>
<reference evidence="3" key="1">
    <citation type="journal article" date="2019" name="Int. J. Syst. Evol. Microbiol.">
        <title>The Global Catalogue of Microorganisms (GCM) 10K type strain sequencing project: providing services to taxonomists for standard genome sequencing and annotation.</title>
        <authorList>
            <consortium name="The Broad Institute Genomics Platform"/>
            <consortium name="The Broad Institute Genome Sequencing Center for Infectious Disease"/>
            <person name="Wu L."/>
            <person name="Ma J."/>
        </authorList>
    </citation>
    <scope>NUCLEOTIDE SEQUENCE [LARGE SCALE GENOMIC DNA]</scope>
    <source>
        <strain evidence="3">NBRC 106396</strain>
    </source>
</reference>
<gene>
    <name evidence="2" type="ORF">ACFQPF_07210</name>
</gene>